<name>A0A7C4RNX5_9BACT</name>
<dbReference type="EMBL" id="DSUH01000047">
    <property type="protein sequence ID" value="HGU31653.1"/>
    <property type="molecule type" value="Genomic_DNA"/>
</dbReference>
<keyword evidence="1" id="KW-0285">Flavoprotein</keyword>
<feature type="domain" description="NADPH-dependent FMN reductase-like" evidence="3">
    <location>
        <begin position="1"/>
        <end position="103"/>
    </location>
</feature>
<protein>
    <submittedName>
        <fullName evidence="4">Flavodoxin family protein</fullName>
    </submittedName>
</protein>
<reference evidence="4" key="1">
    <citation type="journal article" date="2020" name="mSystems">
        <title>Genome- and Community-Level Interaction Insights into Carbon Utilization and Element Cycling Functions of Hydrothermarchaeota in Hydrothermal Sediment.</title>
        <authorList>
            <person name="Zhou Z."/>
            <person name="Liu Y."/>
            <person name="Xu W."/>
            <person name="Pan J."/>
            <person name="Luo Z.H."/>
            <person name="Li M."/>
        </authorList>
    </citation>
    <scope>NUCLEOTIDE SEQUENCE [LARGE SCALE GENOMIC DNA]</scope>
    <source>
        <strain evidence="4">SpSt-477</strain>
    </source>
</reference>
<dbReference type="SUPFAM" id="SSF52218">
    <property type="entry name" value="Flavoproteins"/>
    <property type="match status" value="1"/>
</dbReference>
<evidence type="ECO:0000313" key="4">
    <source>
        <dbReference type="EMBL" id="HGU31653.1"/>
    </source>
</evidence>
<dbReference type="Gene3D" id="3.40.50.360">
    <property type="match status" value="1"/>
</dbReference>
<dbReference type="GO" id="GO:0016491">
    <property type="term" value="F:oxidoreductase activity"/>
    <property type="evidence" value="ECO:0007669"/>
    <property type="project" value="InterPro"/>
</dbReference>
<keyword evidence="2" id="KW-0288">FMN</keyword>
<accession>A0A7C4RNX5</accession>
<evidence type="ECO:0000256" key="1">
    <source>
        <dbReference type="ARBA" id="ARBA00022630"/>
    </source>
</evidence>
<dbReference type="AlphaFoldDB" id="A0A7C4RNX5"/>
<sequence length="192" mass="21739">MKVVCLLGSPRPKGNTVYLAERFCETAQKAGAEIVTFSLNKLTYKGCQGCMTCKTKLDRCVLKDDLEQVLDAVRDADILVMASPVYYGEVSSQMKGFIDRTFSYLKPDYTTNPEPSRLKPGKRLVFILSQAQPDEKQFADIFPRYDYFFKWYGFQDNRLIRACGAMGPKDVASMTAVVEQVETTARELVQPR</sequence>
<dbReference type="PANTHER" id="PTHR43278:SF2">
    <property type="entry name" value="IRON-SULFUR FLAVOPROTEIN"/>
    <property type="match status" value="1"/>
</dbReference>
<proteinExistence type="predicted"/>
<dbReference type="InterPro" id="IPR051796">
    <property type="entry name" value="ISF_SsuE-like"/>
</dbReference>
<organism evidence="4">
    <name type="scientific">Desulfatirhabdium butyrativorans</name>
    <dbReference type="NCBI Taxonomy" id="340467"/>
    <lineage>
        <taxon>Bacteria</taxon>
        <taxon>Pseudomonadati</taxon>
        <taxon>Thermodesulfobacteriota</taxon>
        <taxon>Desulfobacteria</taxon>
        <taxon>Desulfobacterales</taxon>
        <taxon>Desulfatirhabdiaceae</taxon>
        <taxon>Desulfatirhabdium</taxon>
    </lineage>
</organism>
<evidence type="ECO:0000256" key="2">
    <source>
        <dbReference type="ARBA" id="ARBA00022643"/>
    </source>
</evidence>
<gene>
    <name evidence="4" type="ORF">ENS29_02220</name>
</gene>
<dbReference type="InterPro" id="IPR029039">
    <property type="entry name" value="Flavoprotein-like_sf"/>
</dbReference>
<dbReference type="InterPro" id="IPR005025">
    <property type="entry name" value="FMN_Rdtase-like_dom"/>
</dbReference>
<dbReference type="Pfam" id="PF03358">
    <property type="entry name" value="FMN_red"/>
    <property type="match status" value="1"/>
</dbReference>
<dbReference type="PANTHER" id="PTHR43278">
    <property type="entry name" value="NAD(P)H-DEPENDENT FMN-CONTAINING OXIDOREDUCTASE YWQN-RELATED"/>
    <property type="match status" value="1"/>
</dbReference>
<evidence type="ECO:0000259" key="3">
    <source>
        <dbReference type="Pfam" id="PF03358"/>
    </source>
</evidence>
<comment type="caution">
    <text evidence="4">The sequence shown here is derived from an EMBL/GenBank/DDBJ whole genome shotgun (WGS) entry which is preliminary data.</text>
</comment>